<gene>
    <name evidence="2" type="ORF">Pcatena_03540</name>
</gene>
<reference evidence="3" key="1">
    <citation type="submission" date="2018-11" db="EMBL/GenBank/DDBJ databases">
        <title>Comparative genomics of Parolsenella catena and Libanicoccus massiliensis: Reclassification of Libanicoccus massiliensis as Parolsenella massiliensis comb. nov.</title>
        <authorList>
            <person name="Sakamoto M."/>
            <person name="Ikeyama N."/>
            <person name="Murakami T."/>
            <person name="Mori H."/>
            <person name="Yuki M."/>
            <person name="Ohkuma M."/>
        </authorList>
    </citation>
    <scope>NUCLEOTIDE SEQUENCE [LARGE SCALE GENOMIC DNA]</scope>
    <source>
        <strain evidence="3">JCM 31932</strain>
    </source>
</reference>
<dbReference type="EMBL" id="AP019367">
    <property type="protein sequence ID" value="BBH49767.1"/>
    <property type="molecule type" value="Genomic_DNA"/>
</dbReference>
<name>A0A3G9JWD4_9ACTN</name>
<feature type="region of interest" description="Disordered" evidence="1">
    <location>
        <begin position="26"/>
        <end position="49"/>
    </location>
</feature>
<keyword evidence="3" id="KW-1185">Reference proteome</keyword>
<organism evidence="2 3">
    <name type="scientific">Parolsenella catena</name>
    <dbReference type="NCBI Taxonomy" id="2003188"/>
    <lineage>
        <taxon>Bacteria</taxon>
        <taxon>Bacillati</taxon>
        <taxon>Actinomycetota</taxon>
        <taxon>Coriobacteriia</taxon>
        <taxon>Coriobacteriales</taxon>
        <taxon>Atopobiaceae</taxon>
        <taxon>Parolsenella</taxon>
    </lineage>
</organism>
<dbReference type="KEGG" id="pcat:Pcatena_03540"/>
<feature type="compositionally biased region" description="Low complexity" evidence="1">
    <location>
        <begin position="35"/>
        <end position="49"/>
    </location>
</feature>
<sequence length="49" mass="5492">MRYRLVTNERQGGAKGDGFLWRPLGMGPKWDQTNPSPLVLTSPLVPTRP</sequence>
<proteinExistence type="predicted"/>
<dbReference type="Proteomes" id="UP000273154">
    <property type="component" value="Chromosome"/>
</dbReference>
<dbReference type="AlphaFoldDB" id="A0A3G9JWD4"/>
<evidence type="ECO:0000313" key="3">
    <source>
        <dbReference type="Proteomes" id="UP000273154"/>
    </source>
</evidence>
<evidence type="ECO:0000313" key="2">
    <source>
        <dbReference type="EMBL" id="BBH49767.1"/>
    </source>
</evidence>
<evidence type="ECO:0000256" key="1">
    <source>
        <dbReference type="SAM" id="MobiDB-lite"/>
    </source>
</evidence>
<protein>
    <submittedName>
        <fullName evidence="2">Uncharacterized protein</fullName>
    </submittedName>
</protein>
<accession>A0A3G9JWD4</accession>